<comment type="caution">
    <text evidence="1">The sequence shown here is derived from an EMBL/GenBank/DDBJ whole genome shotgun (WGS) entry which is preliminary data.</text>
</comment>
<evidence type="ECO:0008006" key="3">
    <source>
        <dbReference type="Google" id="ProtNLM"/>
    </source>
</evidence>
<gene>
    <name evidence="1" type="ORF">ACFPIJ_39060</name>
</gene>
<accession>A0ABV9W9F6</accession>
<dbReference type="RefSeq" id="WP_380123108.1">
    <property type="nucleotide sequence ID" value="NZ_JBHSIU010000054.1"/>
</dbReference>
<keyword evidence="2" id="KW-1185">Reference proteome</keyword>
<protein>
    <recommendedName>
        <fullName evidence="3">SMI1/KNR4 family protein</fullName>
    </recommendedName>
</protein>
<organism evidence="1 2">
    <name type="scientific">Dactylosporangium cerinum</name>
    <dbReference type="NCBI Taxonomy" id="1434730"/>
    <lineage>
        <taxon>Bacteria</taxon>
        <taxon>Bacillati</taxon>
        <taxon>Actinomycetota</taxon>
        <taxon>Actinomycetes</taxon>
        <taxon>Micromonosporales</taxon>
        <taxon>Micromonosporaceae</taxon>
        <taxon>Dactylosporangium</taxon>
    </lineage>
</organism>
<evidence type="ECO:0000313" key="1">
    <source>
        <dbReference type="EMBL" id="MFC5003811.1"/>
    </source>
</evidence>
<dbReference type="Proteomes" id="UP001595912">
    <property type="component" value="Unassembled WGS sequence"/>
</dbReference>
<dbReference type="EMBL" id="JBHSIU010000054">
    <property type="protein sequence ID" value="MFC5003811.1"/>
    <property type="molecule type" value="Genomic_DNA"/>
</dbReference>
<evidence type="ECO:0000313" key="2">
    <source>
        <dbReference type="Proteomes" id="UP001595912"/>
    </source>
</evidence>
<sequence length="71" mass="7550">MSAQAVAAAESAIGYPLPPLLRRIYVELANGQIGPHGGVMGLDGGFWTFGEGIVDRYEERLAAEIEPGEHP</sequence>
<proteinExistence type="predicted"/>
<name>A0ABV9W9F6_9ACTN</name>
<reference evidence="2" key="1">
    <citation type="journal article" date="2019" name="Int. J. Syst. Evol. Microbiol.">
        <title>The Global Catalogue of Microorganisms (GCM) 10K type strain sequencing project: providing services to taxonomists for standard genome sequencing and annotation.</title>
        <authorList>
            <consortium name="The Broad Institute Genomics Platform"/>
            <consortium name="The Broad Institute Genome Sequencing Center for Infectious Disease"/>
            <person name="Wu L."/>
            <person name="Ma J."/>
        </authorList>
    </citation>
    <scope>NUCLEOTIDE SEQUENCE [LARGE SCALE GENOMIC DNA]</scope>
    <source>
        <strain evidence="2">CGMCC 4.7152</strain>
    </source>
</reference>